<name>A0A814LJ90_ADIRI</name>
<feature type="transmembrane region" description="Helical" evidence="2">
    <location>
        <begin position="172"/>
        <end position="192"/>
    </location>
</feature>
<dbReference type="Proteomes" id="UP000663852">
    <property type="component" value="Unassembled WGS sequence"/>
</dbReference>
<dbReference type="AlphaFoldDB" id="A0A814LJ90"/>
<dbReference type="SMART" id="SM00181">
    <property type="entry name" value="EGF"/>
    <property type="match status" value="1"/>
</dbReference>
<evidence type="ECO:0000313" key="4">
    <source>
        <dbReference type="EMBL" id="CAF1065803.1"/>
    </source>
</evidence>
<gene>
    <name evidence="4" type="ORF">EDS130_LOCUS18168</name>
</gene>
<dbReference type="EMBL" id="CAJNOJ010000084">
    <property type="protein sequence ID" value="CAF1065803.1"/>
    <property type="molecule type" value="Genomic_DNA"/>
</dbReference>
<organism evidence="4 5">
    <name type="scientific">Adineta ricciae</name>
    <name type="common">Rotifer</name>
    <dbReference type="NCBI Taxonomy" id="249248"/>
    <lineage>
        <taxon>Eukaryota</taxon>
        <taxon>Metazoa</taxon>
        <taxon>Spiralia</taxon>
        <taxon>Gnathifera</taxon>
        <taxon>Rotifera</taxon>
        <taxon>Eurotatoria</taxon>
        <taxon>Bdelloidea</taxon>
        <taxon>Adinetida</taxon>
        <taxon>Adinetidae</taxon>
        <taxon>Adineta</taxon>
    </lineage>
</organism>
<keyword evidence="2" id="KW-1133">Transmembrane helix</keyword>
<evidence type="ECO:0000256" key="2">
    <source>
        <dbReference type="SAM" id="Phobius"/>
    </source>
</evidence>
<keyword evidence="1" id="KW-1015">Disulfide bond</keyword>
<protein>
    <recommendedName>
        <fullName evidence="3">EGF-like domain-containing protein</fullName>
    </recommendedName>
</protein>
<evidence type="ECO:0000256" key="1">
    <source>
        <dbReference type="PROSITE-ProRule" id="PRU00076"/>
    </source>
</evidence>
<comment type="caution">
    <text evidence="1">Lacks conserved residue(s) required for the propagation of feature annotation.</text>
</comment>
<accession>A0A814LJ90</accession>
<sequence>MFNCLYDIQLCSDFIFRLFSCSDGFYLPAESEDYVGEPEPCNARCQNKGQCFLSSFCICPKGFSGRYCEISLDEQCGTFPSMTRMEIDCVLCICYNGIFMCDVLPTGFCRPKFHKSMNRSIRINHAFHVLQYRFKHIQSFEPMTRYNVTLDDDIQPINLHGYRILLNHCSSAVSSIFFILFGCLLSMSLKIFSVL</sequence>
<comment type="caution">
    <text evidence="4">The sequence shown here is derived from an EMBL/GenBank/DDBJ whole genome shotgun (WGS) entry which is preliminary data.</text>
</comment>
<reference evidence="4" key="1">
    <citation type="submission" date="2021-02" db="EMBL/GenBank/DDBJ databases">
        <authorList>
            <person name="Nowell W R."/>
        </authorList>
    </citation>
    <scope>NUCLEOTIDE SEQUENCE</scope>
</reference>
<feature type="disulfide bond" evidence="1">
    <location>
        <begin position="59"/>
        <end position="68"/>
    </location>
</feature>
<dbReference type="Gene3D" id="2.10.25.10">
    <property type="entry name" value="Laminin"/>
    <property type="match status" value="1"/>
</dbReference>
<dbReference type="OrthoDB" id="9893603at2759"/>
<dbReference type="PROSITE" id="PS00022">
    <property type="entry name" value="EGF_1"/>
    <property type="match status" value="1"/>
</dbReference>
<keyword evidence="1" id="KW-0245">EGF-like domain</keyword>
<feature type="domain" description="EGF-like" evidence="3">
    <location>
        <begin position="37"/>
        <end position="69"/>
    </location>
</feature>
<dbReference type="SUPFAM" id="SSF57196">
    <property type="entry name" value="EGF/Laminin"/>
    <property type="match status" value="1"/>
</dbReference>
<keyword evidence="2" id="KW-0812">Transmembrane</keyword>
<evidence type="ECO:0000313" key="5">
    <source>
        <dbReference type="Proteomes" id="UP000663852"/>
    </source>
</evidence>
<dbReference type="PROSITE" id="PS01186">
    <property type="entry name" value="EGF_2"/>
    <property type="match status" value="1"/>
</dbReference>
<keyword evidence="2" id="KW-0472">Membrane</keyword>
<proteinExistence type="predicted"/>
<evidence type="ECO:0000259" key="3">
    <source>
        <dbReference type="PROSITE" id="PS50026"/>
    </source>
</evidence>
<dbReference type="PROSITE" id="PS50026">
    <property type="entry name" value="EGF_3"/>
    <property type="match status" value="1"/>
</dbReference>
<feature type="disulfide bond" evidence="1">
    <location>
        <begin position="41"/>
        <end position="51"/>
    </location>
</feature>
<dbReference type="InterPro" id="IPR000742">
    <property type="entry name" value="EGF"/>
</dbReference>